<keyword evidence="4" id="KW-1185">Reference proteome</keyword>
<dbReference type="KEGG" id="pami:JCM7686_0819"/>
<dbReference type="Proteomes" id="UP000015480">
    <property type="component" value="Chromosome"/>
</dbReference>
<evidence type="ECO:0000313" key="3">
    <source>
        <dbReference type="EMBL" id="AGT07928.1"/>
    </source>
</evidence>
<dbReference type="PATRIC" id="fig|1367847.3.peg.777"/>
<sequence length="269" mass="28004">MFETSLFKVIGKGTTALALSSMLLLTACDEQITVKEAAVDPKDSCSTYYNTISAARTTEINRQANNAVAGAVLGAVLGAAVSGRHDRAKGALIGATAGGLAGYSATYYQQKQQNAQDARTLLASVNNDARTEGALVTTTGKAVAALRSCRSQQADQLAKGIRAGKIDKKSGKAQLEALKRHIATDNKVISASFNGIGQRVDGYVDASAATAQVNRAEYLAAKDRNARAARTATPSVASVSSSLNQQKTADGQQRAKLEANVQAIEKLLG</sequence>
<protein>
    <recommendedName>
        <fullName evidence="2">YMGG-like Gly-zipper domain-containing protein</fullName>
    </recommendedName>
</protein>
<dbReference type="EMBL" id="CP006650">
    <property type="protein sequence ID" value="AGT07928.1"/>
    <property type="molecule type" value="Genomic_DNA"/>
</dbReference>
<dbReference type="AlphaFoldDB" id="S5Y988"/>
<dbReference type="HOGENOM" id="CLU_1033836_0_0_5"/>
<name>S5Y988_PARAH</name>
<accession>S5Y988</accession>
<evidence type="ECO:0000313" key="4">
    <source>
        <dbReference type="Proteomes" id="UP000015480"/>
    </source>
</evidence>
<organism evidence="3 4">
    <name type="scientific">Paracoccus aminophilus JCM 7686</name>
    <dbReference type="NCBI Taxonomy" id="1367847"/>
    <lineage>
        <taxon>Bacteria</taxon>
        <taxon>Pseudomonadati</taxon>
        <taxon>Pseudomonadota</taxon>
        <taxon>Alphaproteobacteria</taxon>
        <taxon>Rhodobacterales</taxon>
        <taxon>Paracoccaceae</taxon>
        <taxon>Paracoccus</taxon>
    </lineage>
</organism>
<dbReference type="OrthoDB" id="7854170at2"/>
<dbReference type="InterPro" id="IPR027367">
    <property type="entry name" value="Gly-zipper_YMGG"/>
</dbReference>
<dbReference type="Pfam" id="PF13441">
    <property type="entry name" value="Gly-zipper_YMGG"/>
    <property type="match status" value="1"/>
</dbReference>
<feature type="region of interest" description="Disordered" evidence="1">
    <location>
        <begin position="231"/>
        <end position="254"/>
    </location>
</feature>
<feature type="compositionally biased region" description="Low complexity" evidence="1">
    <location>
        <begin position="231"/>
        <end position="242"/>
    </location>
</feature>
<evidence type="ECO:0000256" key="1">
    <source>
        <dbReference type="SAM" id="MobiDB-lite"/>
    </source>
</evidence>
<feature type="domain" description="YMGG-like Gly-zipper" evidence="2">
    <location>
        <begin position="62"/>
        <end position="107"/>
    </location>
</feature>
<gene>
    <name evidence="3" type="ORF">JCM7686_0819</name>
</gene>
<dbReference type="RefSeq" id="WP_020949567.1">
    <property type="nucleotide sequence ID" value="NC_022041.1"/>
</dbReference>
<dbReference type="STRING" id="1367847.JCM7686_0819"/>
<proteinExistence type="predicted"/>
<reference evidence="3 4" key="1">
    <citation type="journal article" date="2014" name="BMC Genomics">
        <title>Architecture and functions of a multipartite genome of the methylotrophic bacterium Paracoccus aminophilus JCM 7686, containing primary and secondary chromids.</title>
        <authorList>
            <person name="Dziewit L."/>
            <person name="Czarnecki J."/>
            <person name="Wibberg D."/>
            <person name="Radlinska M."/>
            <person name="Mrozek P."/>
            <person name="Szymczak M."/>
            <person name="Schluter A."/>
            <person name="Puhler A."/>
            <person name="Bartosik D."/>
        </authorList>
    </citation>
    <scope>NUCLEOTIDE SEQUENCE [LARGE SCALE GENOMIC DNA]</scope>
    <source>
        <strain evidence="3">JCM 7686</strain>
    </source>
</reference>
<evidence type="ECO:0000259" key="2">
    <source>
        <dbReference type="Pfam" id="PF13441"/>
    </source>
</evidence>